<accession>A0A0A3YGT5</accession>
<evidence type="ECO:0000256" key="2">
    <source>
        <dbReference type="ARBA" id="ARBA00022729"/>
    </source>
</evidence>
<dbReference type="Pfam" id="PF21305">
    <property type="entry name" value="type_II_gspD_N0"/>
    <property type="match status" value="1"/>
</dbReference>
<evidence type="ECO:0000256" key="1">
    <source>
        <dbReference type="ARBA" id="ARBA00004370"/>
    </source>
</evidence>
<keyword evidence="8" id="KW-1185">Reference proteome</keyword>
<feature type="domain" description="GspD-like N0" evidence="6">
    <location>
        <begin position="26"/>
        <end position="95"/>
    </location>
</feature>
<dbReference type="InterPro" id="IPR038591">
    <property type="entry name" value="NolW-like_sf"/>
</dbReference>
<feature type="domain" description="NolW-like" evidence="5">
    <location>
        <begin position="121"/>
        <end position="161"/>
    </location>
</feature>
<feature type="chain" id="PRO_5002005400" description="Type II secretion system protein GspD" evidence="4">
    <location>
        <begin position="21"/>
        <end position="162"/>
    </location>
</feature>
<protein>
    <recommendedName>
        <fullName evidence="9">Type II secretion system protein GspD</fullName>
    </recommendedName>
</protein>
<gene>
    <name evidence="7" type="ORF">NG99_27300</name>
</gene>
<dbReference type="EMBL" id="JRUQ01000131">
    <property type="protein sequence ID" value="KGT85972.1"/>
    <property type="molecule type" value="Genomic_DNA"/>
</dbReference>
<dbReference type="PANTHER" id="PTHR30332:SF24">
    <property type="entry name" value="SECRETIN GSPD-RELATED"/>
    <property type="match status" value="1"/>
</dbReference>
<evidence type="ECO:0000256" key="3">
    <source>
        <dbReference type="ARBA" id="ARBA00023136"/>
    </source>
</evidence>
<feature type="signal peptide" evidence="4">
    <location>
        <begin position="1"/>
        <end position="20"/>
    </location>
</feature>
<evidence type="ECO:0000313" key="8">
    <source>
        <dbReference type="Proteomes" id="UP000030351"/>
    </source>
</evidence>
<dbReference type="eggNOG" id="COG1450">
    <property type="taxonomic scope" value="Bacteria"/>
</dbReference>
<evidence type="ECO:0008006" key="9">
    <source>
        <dbReference type="Google" id="ProtNLM"/>
    </source>
</evidence>
<proteinExistence type="predicted"/>
<comment type="subcellular location">
    <subcellularLocation>
        <location evidence="1">Membrane</location>
    </subcellularLocation>
</comment>
<dbReference type="RefSeq" id="WP_034900041.1">
    <property type="nucleotide sequence ID" value="NZ_JRUQ01000131.1"/>
</dbReference>
<reference evidence="7 8" key="1">
    <citation type="submission" date="2014-10" db="EMBL/GenBank/DDBJ databases">
        <title>Genome sequence of Erwinia typographi M043b.</title>
        <authorList>
            <person name="Chan K.-G."/>
            <person name="Tan W.-S."/>
        </authorList>
    </citation>
    <scope>NUCLEOTIDE SEQUENCE [LARGE SCALE GENOMIC DNA]</scope>
    <source>
        <strain evidence="7 8">M043b</strain>
    </source>
</reference>
<evidence type="ECO:0000313" key="7">
    <source>
        <dbReference type="EMBL" id="KGT85972.1"/>
    </source>
</evidence>
<dbReference type="AlphaFoldDB" id="A0A0A3YGT5"/>
<organism evidence="7 8">
    <name type="scientific">Erwinia typographi</name>
    <dbReference type="NCBI Taxonomy" id="371042"/>
    <lineage>
        <taxon>Bacteria</taxon>
        <taxon>Pseudomonadati</taxon>
        <taxon>Pseudomonadota</taxon>
        <taxon>Gammaproteobacteria</taxon>
        <taxon>Enterobacterales</taxon>
        <taxon>Erwiniaceae</taxon>
        <taxon>Erwinia</taxon>
    </lineage>
</organism>
<dbReference type="InterPro" id="IPR050810">
    <property type="entry name" value="Bact_Secretion_Sys_Channel"/>
</dbReference>
<evidence type="ECO:0000259" key="6">
    <source>
        <dbReference type="Pfam" id="PF21305"/>
    </source>
</evidence>
<dbReference type="PANTHER" id="PTHR30332">
    <property type="entry name" value="PROBABLE GENERAL SECRETION PATHWAY PROTEIN D"/>
    <property type="match status" value="1"/>
</dbReference>
<dbReference type="Pfam" id="PF03958">
    <property type="entry name" value="Secretin_N"/>
    <property type="match status" value="1"/>
</dbReference>
<sequence>MYRIFFLFSLFFICCGTAQADKYSADFQGVDVHEFINTVSKNLGKTIIVDNAVEGKVTVRSYEQLTPEEYYQFFLNVLDVYGYAVISMPKNVLKVVAAKDGKRATLTPLNDAATGDELVMKMVPLHNTAAKDVAPLLRQLNDSIGVGNVSHYENGNSLLITV</sequence>
<keyword evidence="3" id="KW-0472">Membrane</keyword>
<evidence type="ECO:0000256" key="4">
    <source>
        <dbReference type="SAM" id="SignalP"/>
    </source>
</evidence>
<comment type="caution">
    <text evidence="7">The sequence shown here is derived from an EMBL/GenBank/DDBJ whole genome shotgun (WGS) entry which is preliminary data.</text>
</comment>
<dbReference type="GO" id="GO:0015627">
    <property type="term" value="C:type II protein secretion system complex"/>
    <property type="evidence" value="ECO:0007669"/>
    <property type="project" value="TreeGrafter"/>
</dbReference>
<dbReference type="GO" id="GO:0009306">
    <property type="term" value="P:protein secretion"/>
    <property type="evidence" value="ECO:0007669"/>
    <property type="project" value="TreeGrafter"/>
</dbReference>
<evidence type="ECO:0000259" key="5">
    <source>
        <dbReference type="Pfam" id="PF03958"/>
    </source>
</evidence>
<name>A0A0A3YGT5_9GAMM</name>
<dbReference type="Proteomes" id="UP000030351">
    <property type="component" value="Unassembled WGS sequence"/>
</dbReference>
<dbReference type="Gene3D" id="3.30.1370.120">
    <property type="match status" value="1"/>
</dbReference>
<dbReference type="GO" id="GO:0016020">
    <property type="term" value="C:membrane"/>
    <property type="evidence" value="ECO:0007669"/>
    <property type="project" value="UniProtKB-SubCell"/>
</dbReference>
<dbReference type="InterPro" id="IPR005644">
    <property type="entry name" value="NolW-like"/>
</dbReference>
<dbReference type="STRING" id="371042.NG99_27300"/>
<keyword evidence="2 4" id="KW-0732">Signal</keyword>
<dbReference type="InterPro" id="IPR049371">
    <property type="entry name" value="GspD-like_N0"/>
</dbReference>